<gene>
    <name evidence="4 5" type="primary">rpl23</name>
</gene>
<reference evidence="5" key="1">
    <citation type="journal article" date="2017" name="J. Phycol.">
        <title>Analysis of chloroplast genomes and a supermatrix inform reclassification of the Rhodomelaceae (Rhodophyta).</title>
        <authorList>
            <person name="Diaz-Tapia P."/>
            <person name="Maggs C.A."/>
            <person name="West J.A."/>
            <person name="Verbruggen H."/>
        </authorList>
    </citation>
    <scope>NUCLEOTIDE SEQUENCE</scope>
    <source>
        <strain evidence="5">JW3780</strain>
    </source>
</reference>
<dbReference type="Gene3D" id="3.30.70.330">
    <property type="match status" value="1"/>
</dbReference>
<dbReference type="RefSeq" id="YP_009393349.1">
    <property type="nucleotide sequence ID" value="NC_035267.1"/>
</dbReference>
<dbReference type="GO" id="GO:0005840">
    <property type="term" value="C:ribosome"/>
    <property type="evidence" value="ECO:0007669"/>
    <property type="project" value="UniProtKB-KW"/>
</dbReference>
<dbReference type="GO" id="GO:0009507">
    <property type="term" value="C:chloroplast"/>
    <property type="evidence" value="ECO:0007669"/>
    <property type="project" value="UniProtKB-SubCell"/>
</dbReference>
<keyword evidence="5" id="KW-0934">Plastid</keyword>
<dbReference type="PANTHER" id="PTHR11620">
    <property type="entry name" value="60S RIBOSOMAL PROTEIN L23A"/>
    <property type="match status" value="1"/>
</dbReference>
<comment type="subcellular location">
    <subcellularLocation>
        <location evidence="4">Plastid</location>
        <location evidence="4">Chloroplast</location>
    </subcellularLocation>
</comment>
<dbReference type="GeneID" id="33355026"/>
<dbReference type="GO" id="GO:0019843">
    <property type="term" value="F:rRNA binding"/>
    <property type="evidence" value="ECO:0007669"/>
    <property type="project" value="UniProtKB-UniRule"/>
</dbReference>
<evidence type="ECO:0000256" key="3">
    <source>
        <dbReference type="ARBA" id="ARBA00023274"/>
    </source>
</evidence>
<keyword evidence="5" id="KW-0150">Chloroplast</keyword>
<dbReference type="GO" id="GO:1990904">
    <property type="term" value="C:ribonucleoprotein complex"/>
    <property type="evidence" value="ECO:0007669"/>
    <property type="project" value="UniProtKB-KW"/>
</dbReference>
<evidence type="ECO:0000256" key="2">
    <source>
        <dbReference type="ARBA" id="ARBA00022980"/>
    </source>
</evidence>
<organism evidence="5">
    <name type="scientific">Symphyocladiella dendroidea</name>
    <dbReference type="NCBI Taxonomy" id="2506487"/>
    <lineage>
        <taxon>Eukaryota</taxon>
        <taxon>Rhodophyta</taxon>
        <taxon>Florideophyceae</taxon>
        <taxon>Rhodymeniophycidae</taxon>
        <taxon>Ceramiales</taxon>
        <taxon>Rhodomelaceae</taxon>
        <taxon>Pterosiphonieae</taxon>
        <taxon>Symphyocladiella</taxon>
    </lineage>
</organism>
<keyword evidence="4" id="KW-0699">rRNA-binding</keyword>
<name>A0A1Z1M7V6_9FLOR</name>
<proteinExistence type="inferred from homology"/>
<dbReference type="Pfam" id="PF00276">
    <property type="entry name" value="Ribosomal_L23"/>
    <property type="match status" value="1"/>
</dbReference>
<dbReference type="NCBIfam" id="NF004363">
    <property type="entry name" value="PRK05738.2-4"/>
    <property type="match status" value="1"/>
</dbReference>
<dbReference type="GO" id="GO:0006412">
    <property type="term" value="P:translation"/>
    <property type="evidence" value="ECO:0007669"/>
    <property type="project" value="UniProtKB-UniRule"/>
</dbReference>
<dbReference type="AlphaFoldDB" id="A0A1Z1M7V6"/>
<evidence type="ECO:0000256" key="4">
    <source>
        <dbReference type="HAMAP-Rule" id="MF_01369"/>
    </source>
</evidence>
<keyword evidence="4" id="KW-0694">RNA-binding</keyword>
<evidence type="ECO:0000256" key="1">
    <source>
        <dbReference type="ARBA" id="ARBA00006700"/>
    </source>
</evidence>
<protein>
    <recommendedName>
        <fullName evidence="4">Large ribosomal subunit protein uL23c</fullName>
    </recommendedName>
</protein>
<accession>A0A1Z1M7V6</accession>
<comment type="subunit">
    <text evidence="4">Part of the 50S ribosomal subunit.</text>
</comment>
<keyword evidence="3 4" id="KW-0687">Ribonucleoprotein</keyword>
<dbReference type="EMBL" id="MF101420">
    <property type="protein sequence ID" value="ARW61911.1"/>
    <property type="molecule type" value="Genomic_DNA"/>
</dbReference>
<dbReference type="GO" id="GO:0003735">
    <property type="term" value="F:structural constituent of ribosome"/>
    <property type="evidence" value="ECO:0007669"/>
    <property type="project" value="InterPro"/>
</dbReference>
<dbReference type="InterPro" id="IPR013025">
    <property type="entry name" value="Ribosomal_uL23-like"/>
</dbReference>
<dbReference type="InterPro" id="IPR012678">
    <property type="entry name" value="Ribosomal_uL23/eL15/eS24_sf"/>
</dbReference>
<geneLocation type="chloroplast" evidence="5"/>
<sequence length="99" mass="11668">MIHKNKIIEPDIIKYPIITDKTTKNIENNSYCFKVAKKSNKNQIKTIIEEIFNVKVQKINTLNMPNKVKTIGKFKGKITQYKKAIIQLHKEYTIKLFED</sequence>
<keyword evidence="2 4" id="KW-0689">Ribosomal protein</keyword>
<dbReference type="InterPro" id="IPR012677">
    <property type="entry name" value="Nucleotide-bd_a/b_plait_sf"/>
</dbReference>
<comment type="function">
    <text evidence="4">Binds to 23S rRNA.</text>
</comment>
<dbReference type="HAMAP" id="MF_01369_B">
    <property type="entry name" value="Ribosomal_uL23_B"/>
    <property type="match status" value="1"/>
</dbReference>
<evidence type="ECO:0000313" key="5">
    <source>
        <dbReference type="EMBL" id="ARW61911.1"/>
    </source>
</evidence>
<dbReference type="SUPFAM" id="SSF54189">
    <property type="entry name" value="Ribosomal proteins S24e, L23 and L15e"/>
    <property type="match status" value="1"/>
</dbReference>
<comment type="similarity">
    <text evidence="1 4">Belongs to the universal ribosomal protein uL23 family.</text>
</comment>